<dbReference type="Proteomes" id="UP000660380">
    <property type="component" value="Unassembled WGS sequence"/>
</dbReference>
<dbReference type="Pfam" id="PF06051">
    <property type="entry name" value="DUF928"/>
    <property type="match status" value="1"/>
</dbReference>
<dbReference type="SUPFAM" id="SSF48452">
    <property type="entry name" value="TPR-like"/>
    <property type="match status" value="1"/>
</dbReference>
<dbReference type="Gene3D" id="1.25.40.10">
    <property type="entry name" value="Tetratricopeptide repeat domain"/>
    <property type="match status" value="1"/>
</dbReference>
<comment type="caution">
    <text evidence="2">The sequence shown here is derived from an EMBL/GenBank/DDBJ whole genome shotgun (WGS) entry which is preliminary data.</text>
</comment>
<protein>
    <submittedName>
        <fullName evidence="2">DUF928 domain-containing protein</fullName>
    </submittedName>
</protein>
<proteinExistence type="predicted"/>
<dbReference type="EMBL" id="JACJTA010000010">
    <property type="protein sequence ID" value="MBD2604274.1"/>
    <property type="molecule type" value="Genomic_DNA"/>
</dbReference>
<reference evidence="2 3" key="1">
    <citation type="journal article" date="2020" name="ISME J.">
        <title>Comparative genomics reveals insights into cyanobacterial evolution and habitat adaptation.</title>
        <authorList>
            <person name="Chen M.Y."/>
            <person name="Teng W.K."/>
            <person name="Zhao L."/>
            <person name="Hu C.X."/>
            <person name="Zhou Y.K."/>
            <person name="Han B.P."/>
            <person name="Song L.R."/>
            <person name="Shu W.S."/>
        </authorList>
    </citation>
    <scope>NUCLEOTIDE SEQUENCE [LARGE SCALE GENOMIC DNA]</scope>
    <source>
        <strain evidence="2 3">FACHB-248</strain>
    </source>
</reference>
<keyword evidence="3" id="KW-1185">Reference proteome</keyword>
<dbReference type="SMART" id="SM00028">
    <property type="entry name" value="TPR"/>
    <property type="match status" value="1"/>
</dbReference>
<gene>
    <name evidence="2" type="ORF">H6G81_06945</name>
</gene>
<accession>A0ABR8GM44</accession>
<organism evidence="2 3">
    <name type="scientific">Scytonema hofmannii FACHB-248</name>
    <dbReference type="NCBI Taxonomy" id="1842502"/>
    <lineage>
        <taxon>Bacteria</taxon>
        <taxon>Bacillati</taxon>
        <taxon>Cyanobacteriota</taxon>
        <taxon>Cyanophyceae</taxon>
        <taxon>Nostocales</taxon>
        <taxon>Scytonemataceae</taxon>
        <taxon>Scytonema</taxon>
    </lineage>
</organism>
<dbReference type="PROSITE" id="PS50005">
    <property type="entry name" value="TPR"/>
    <property type="match status" value="1"/>
</dbReference>
<name>A0ABR8GM44_9CYAN</name>
<evidence type="ECO:0000256" key="1">
    <source>
        <dbReference type="PROSITE-ProRule" id="PRU00339"/>
    </source>
</evidence>
<keyword evidence="1" id="KW-0802">TPR repeat</keyword>
<sequence>MIKIFSIRYLSVFLALGLSVSFNKVILAQAQSDYNQYMQLGYAATAQRNYSGALNYFQQALQQRPGDIYASTAVNNIQSYIKNRRQATLGFVSSIGRPGRRESAASRAASCMETGQAPMSVTPKTDPQLTTAAYPSFFVYVPQNSAEALEFVLQDNTTNRELYKTTLKPSKQSGVVRVNFPNNANLPSLQNGKEYAWSFSVVCDTQSRDKDIEVTGSIQRIQADPNLAIQLQKAQPRERAALYATSGIWQDTLTTVADLRRSNPNDLRVKTDWEDLLKSVGLEKIAKAPLL</sequence>
<evidence type="ECO:0000313" key="2">
    <source>
        <dbReference type="EMBL" id="MBD2604274.1"/>
    </source>
</evidence>
<dbReference type="InterPro" id="IPR019734">
    <property type="entry name" value="TPR_rpt"/>
</dbReference>
<dbReference type="InterPro" id="IPR010328">
    <property type="entry name" value="DUF928"/>
</dbReference>
<feature type="repeat" description="TPR" evidence="1">
    <location>
        <begin position="34"/>
        <end position="67"/>
    </location>
</feature>
<evidence type="ECO:0000313" key="3">
    <source>
        <dbReference type="Proteomes" id="UP000660380"/>
    </source>
</evidence>
<dbReference type="InterPro" id="IPR011990">
    <property type="entry name" value="TPR-like_helical_dom_sf"/>
</dbReference>
<dbReference type="RefSeq" id="WP_029633397.1">
    <property type="nucleotide sequence ID" value="NZ_JACJTA010000010.1"/>
</dbReference>